<proteinExistence type="predicted"/>
<dbReference type="AlphaFoldDB" id="A0A6A4IA46"/>
<accession>A0A6A4IA46</accession>
<evidence type="ECO:0000313" key="2">
    <source>
        <dbReference type="Proteomes" id="UP000799118"/>
    </source>
</evidence>
<protein>
    <submittedName>
        <fullName evidence="1">Uncharacterized protein</fullName>
    </submittedName>
</protein>
<name>A0A6A4IA46_9AGAR</name>
<dbReference type="Proteomes" id="UP000799118">
    <property type="component" value="Unassembled WGS sequence"/>
</dbReference>
<dbReference type="InterPro" id="IPR012337">
    <property type="entry name" value="RNaseH-like_sf"/>
</dbReference>
<gene>
    <name evidence="1" type="ORF">BT96DRAFT_809445</name>
</gene>
<reference evidence="1" key="1">
    <citation type="journal article" date="2019" name="Environ. Microbiol.">
        <title>Fungal ecological strategies reflected in gene transcription - a case study of two litter decomposers.</title>
        <authorList>
            <person name="Barbi F."/>
            <person name="Kohler A."/>
            <person name="Barry K."/>
            <person name="Baskaran P."/>
            <person name="Daum C."/>
            <person name="Fauchery L."/>
            <person name="Ihrmark K."/>
            <person name="Kuo A."/>
            <person name="LaButti K."/>
            <person name="Lipzen A."/>
            <person name="Morin E."/>
            <person name="Grigoriev I.V."/>
            <person name="Henrissat B."/>
            <person name="Lindahl B."/>
            <person name="Martin F."/>
        </authorList>
    </citation>
    <scope>NUCLEOTIDE SEQUENCE</scope>
    <source>
        <strain evidence="1">JB14</strain>
    </source>
</reference>
<feature type="non-terminal residue" evidence="1">
    <location>
        <position position="1"/>
    </location>
</feature>
<sequence>RRISFKIINSPTLLLPRWREQVAGTQFKDRVLPRDVSTRWNSTYDMLSAFVEMKVVVIQFLDRASNGLADYTLSEGEWEAISDLILKDATTFFSSNLPNISAVIPAMDAIDEAFASGIIDKHKLCAPLRHALAIGKKTMNKYYALTDHSDIYRIAMGTCINIAIFYTDNTSSSSSCLKIDVLQES</sequence>
<keyword evidence="2" id="KW-1185">Reference proteome</keyword>
<dbReference type="SUPFAM" id="SSF53098">
    <property type="entry name" value="Ribonuclease H-like"/>
    <property type="match status" value="1"/>
</dbReference>
<organism evidence="1 2">
    <name type="scientific">Gymnopus androsaceus JB14</name>
    <dbReference type="NCBI Taxonomy" id="1447944"/>
    <lineage>
        <taxon>Eukaryota</taxon>
        <taxon>Fungi</taxon>
        <taxon>Dikarya</taxon>
        <taxon>Basidiomycota</taxon>
        <taxon>Agaricomycotina</taxon>
        <taxon>Agaricomycetes</taxon>
        <taxon>Agaricomycetidae</taxon>
        <taxon>Agaricales</taxon>
        <taxon>Marasmiineae</taxon>
        <taxon>Omphalotaceae</taxon>
        <taxon>Gymnopus</taxon>
    </lineage>
</organism>
<dbReference type="EMBL" id="ML769395">
    <property type="protein sequence ID" value="KAE9407459.1"/>
    <property type="molecule type" value="Genomic_DNA"/>
</dbReference>
<dbReference type="OrthoDB" id="3359487at2759"/>
<evidence type="ECO:0000313" key="1">
    <source>
        <dbReference type="EMBL" id="KAE9407459.1"/>
    </source>
</evidence>